<dbReference type="InterPro" id="IPR052895">
    <property type="entry name" value="HetReg/Transcr_Mod"/>
</dbReference>
<organism evidence="2 3">
    <name type="scientific">Lophiotrema nucula</name>
    <dbReference type="NCBI Taxonomy" id="690887"/>
    <lineage>
        <taxon>Eukaryota</taxon>
        <taxon>Fungi</taxon>
        <taxon>Dikarya</taxon>
        <taxon>Ascomycota</taxon>
        <taxon>Pezizomycotina</taxon>
        <taxon>Dothideomycetes</taxon>
        <taxon>Pleosporomycetidae</taxon>
        <taxon>Pleosporales</taxon>
        <taxon>Lophiotremataceae</taxon>
        <taxon>Lophiotrema</taxon>
    </lineage>
</organism>
<dbReference type="AlphaFoldDB" id="A0A6A5ZN35"/>
<protein>
    <submittedName>
        <fullName evidence="2">Uncharacterized protein</fullName>
    </submittedName>
</protein>
<feature type="region of interest" description="Disordered" evidence="1">
    <location>
        <begin position="1"/>
        <end position="23"/>
    </location>
</feature>
<reference evidence="2" key="1">
    <citation type="journal article" date="2020" name="Stud. Mycol.">
        <title>101 Dothideomycetes genomes: a test case for predicting lifestyles and emergence of pathogens.</title>
        <authorList>
            <person name="Haridas S."/>
            <person name="Albert R."/>
            <person name="Binder M."/>
            <person name="Bloem J."/>
            <person name="Labutti K."/>
            <person name="Salamov A."/>
            <person name="Andreopoulos B."/>
            <person name="Baker S."/>
            <person name="Barry K."/>
            <person name="Bills G."/>
            <person name="Bluhm B."/>
            <person name="Cannon C."/>
            <person name="Castanera R."/>
            <person name="Culley D."/>
            <person name="Daum C."/>
            <person name="Ezra D."/>
            <person name="Gonzalez J."/>
            <person name="Henrissat B."/>
            <person name="Kuo A."/>
            <person name="Liang C."/>
            <person name="Lipzen A."/>
            <person name="Lutzoni F."/>
            <person name="Magnuson J."/>
            <person name="Mondo S."/>
            <person name="Nolan M."/>
            <person name="Ohm R."/>
            <person name="Pangilinan J."/>
            <person name="Park H.-J."/>
            <person name="Ramirez L."/>
            <person name="Alfaro M."/>
            <person name="Sun H."/>
            <person name="Tritt A."/>
            <person name="Yoshinaga Y."/>
            <person name="Zwiers L.-H."/>
            <person name="Turgeon B."/>
            <person name="Goodwin S."/>
            <person name="Spatafora J."/>
            <person name="Crous P."/>
            <person name="Grigoriev I."/>
        </authorList>
    </citation>
    <scope>NUCLEOTIDE SEQUENCE</scope>
    <source>
        <strain evidence="2">CBS 627.86</strain>
    </source>
</reference>
<sequence>MAFRSLWSSERKPTPRPHPHQERITRYATAAAAAQQHRKMFQTEDWKVGHGPATLDPGQEDVVCILQGAEVPFVLRPRGISRYKNQSYEVVGECYVHGIMDGEAVEGLEQIDTRWSTFDLV</sequence>
<dbReference type="Proteomes" id="UP000799770">
    <property type="component" value="Unassembled WGS sequence"/>
</dbReference>
<keyword evidence="3" id="KW-1185">Reference proteome</keyword>
<evidence type="ECO:0000313" key="2">
    <source>
        <dbReference type="EMBL" id="KAF2121032.1"/>
    </source>
</evidence>
<dbReference type="Pfam" id="PF26639">
    <property type="entry name" value="Het-6_barrel"/>
    <property type="match status" value="1"/>
</dbReference>
<dbReference type="PANTHER" id="PTHR24148">
    <property type="entry name" value="ANKYRIN REPEAT DOMAIN-CONTAINING PROTEIN 39 HOMOLOG-RELATED"/>
    <property type="match status" value="1"/>
</dbReference>
<evidence type="ECO:0000313" key="3">
    <source>
        <dbReference type="Proteomes" id="UP000799770"/>
    </source>
</evidence>
<accession>A0A6A5ZN35</accession>
<feature type="compositionally biased region" description="Basic and acidic residues" evidence="1">
    <location>
        <begin position="9"/>
        <end position="23"/>
    </location>
</feature>
<evidence type="ECO:0000256" key="1">
    <source>
        <dbReference type="SAM" id="MobiDB-lite"/>
    </source>
</evidence>
<dbReference type="OrthoDB" id="2157530at2759"/>
<dbReference type="PANTHER" id="PTHR24148:SF73">
    <property type="entry name" value="HET DOMAIN PROTEIN (AFU_ORTHOLOGUE AFUA_8G01020)"/>
    <property type="match status" value="1"/>
</dbReference>
<gene>
    <name evidence="2" type="ORF">BDV96DRAFT_566128</name>
</gene>
<dbReference type="EMBL" id="ML977313">
    <property type="protein sequence ID" value="KAF2121032.1"/>
    <property type="molecule type" value="Genomic_DNA"/>
</dbReference>
<name>A0A6A5ZN35_9PLEO</name>
<proteinExistence type="predicted"/>